<accession>A0A0J8QKR5</accession>
<organism evidence="2 3">
    <name type="scientific">Coccidioides immitis RMSCC 3703</name>
    <dbReference type="NCBI Taxonomy" id="454286"/>
    <lineage>
        <taxon>Eukaryota</taxon>
        <taxon>Fungi</taxon>
        <taxon>Dikarya</taxon>
        <taxon>Ascomycota</taxon>
        <taxon>Pezizomycotina</taxon>
        <taxon>Eurotiomycetes</taxon>
        <taxon>Eurotiomycetidae</taxon>
        <taxon>Onygenales</taxon>
        <taxon>Onygenaceae</taxon>
        <taxon>Coccidioides</taxon>
    </lineage>
</organism>
<dbReference type="Proteomes" id="UP000054559">
    <property type="component" value="Unassembled WGS sequence"/>
</dbReference>
<proteinExistence type="predicted"/>
<evidence type="ECO:0000313" key="2">
    <source>
        <dbReference type="EMBL" id="KMU71783.1"/>
    </source>
</evidence>
<gene>
    <name evidence="2" type="ORF">CISG_00093</name>
</gene>
<evidence type="ECO:0000313" key="3">
    <source>
        <dbReference type="Proteomes" id="UP000054559"/>
    </source>
</evidence>
<reference evidence="3" key="1">
    <citation type="journal article" date="2010" name="Genome Res.">
        <title>Population genomic sequencing of Coccidioides fungi reveals recent hybridization and transposon control.</title>
        <authorList>
            <person name="Neafsey D.E."/>
            <person name="Barker B.M."/>
            <person name="Sharpton T.J."/>
            <person name="Stajich J.E."/>
            <person name="Park D.J."/>
            <person name="Whiston E."/>
            <person name="Hung C.-Y."/>
            <person name="McMahan C."/>
            <person name="White J."/>
            <person name="Sykes S."/>
            <person name="Heiman D."/>
            <person name="Young S."/>
            <person name="Zeng Q."/>
            <person name="Abouelleil A."/>
            <person name="Aftuck L."/>
            <person name="Bessette D."/>
            <person name="Brown A."/>
            <person name="FitzGerald M."/>
            <person name="Lui A."/>
            <person name="Macdonald J.P."/>
            <person name="Priest M."/>
            <person name="Orbach M.J."/>
            <person name="Galgiani J.N."/>
            <person name="Kirkland T.N."/>
            <person name="Cole G.T."/>
            <person name="Birren B.W."/>
            <person name="Henn M.R."/>
            <person name="Taylor J.W."/>
            <person name="Rounsley S.D."/>
        </authorList>
    </citation>
    <scope>NUCLEOTIDE SEQUENCE [LARGE SCALE GENOMIC DNA]</scope>
    <source>
        <strain evidence="3">RMSCC 3703</strain>
    </source>
</reference>
<dbReference type="AlphaFoldDB" id="A0A0J8QKR5"/>
<feature type="compositionally biased region" description="Basic and acidic residues" evidence="1">
    <location>
        <begin position="85"/>
        <end position="107"/>
    </location>
</feature>
<dbReference type="EMBL" id="DS268118">
    <property type="protein sequence ID" value="KMU71783.1"/>
    <property type="molecule type" value="Genomic_DNA"/>
</dbReference>
<protein>
    <submittedName>
        <fullName evidence="2">Uncharacterized protein</fullName>
    </submittedName>
</protein>
<evidence type="ECO:0000256" key="1">
    <source>
        <dbReference type="SAM" id="MobiDB-lite"/>
    </source>
</evidence>
<sequence length="107" mass="11964">MHSVAWRGWMGMFRAFETREAPGGTPSNVLDLDEGSGNIIGRSKIHGNGSSSVHRDIYEYGHPYTYYHGGTPRRGLQLAQLASVHSDDKTPFTGEEKEEHPHAHPHR</sequence>
<feature type="region of interest" description="Disordered" evidence="1">
    <location>
        <begin position="82"/>
        <end position="107"/>
    </location>
</feature>
<name>A0A0J8QKR5_COCIT</name>